<feature type="domain" description="Methyltransferase" evidence="1">
    <location>
        <begin position="184"/>
        <end position="281"/>
    </location>
</feature>
<dbReference type="EMBL" id="JAQOSQ010000013">
    <property type="protein sequence ID" value="MDJ1184216.1"/>
    <property type="molecule type" value="Genomic_DNA"/>
</dbReference>
<dbReference type="InterPro" id="IPR029063">
    <property type="entry name" value="SAM-dependent_MTases_sf"/>
</dbReference>
<organism evidence="2 3">
    <name type="scientific">Roseofilum casamattae BLCC-M143</name>
    <dbReference type="NCBI Taxonomy" id="3022442"/>
    <lineage>
        <taxon>Bacteria</taxon>
        <taxon>Bacillati</taxon>
        <taxon>Cyanobacteriota</taxon>
        <taxon>Cyanophyceae</taxon>
        <taxon>Desertifilales</taxon>
        <taxon>Desertifilaceae</taxon>
        <taxon>Roseofilum</taxon>
        <taxon>Roseofilum casamattae</taxon>
    </lineage>
</organism>
<dbReference type="PANTHER" id="PTHR42912:SF81">
    <property type="entry name" value="METHYLTRANSFERASE DOMAIN-CONTAINING PROTEIN"/>
    <property type="match status" value="1"/>
</dbReference>
<dbReference type="Proteomes" id="UP001232992">
    <property type="component" value="Unassembled WGS sequence"/>
</dbReference>
<dbReference type="GO" id="GO:0008168">
    <property type="term" value="F:methyltransferase activity"/>
    <property type="evidence" value="ECO:0007669"/>
    <property type="project" value="UniProtKB-KW"/>
</dbReference>
<dbReference type="CDD" id="cd02440">
    <property type="entry name" value="AdoMet_MTases"/>
    <property type="match status" value="1"/>
</dbReference>
<keyword evidence="2" id="KW-0808">Transferase</keyword>
<dbReference type="InterPro" id="IPR050508">
    <property type="entry name" value="Methyltransf_Superfamily"/>
</dbReference>
<dbReference type="InterPro" id="IPR041698">
    <property type="entry name" value="Methyltransf_25"/>
</dbReference>
<name>A0ABT7BYI4_9CYAN</name>
<evidence type="ECO:0000259" key="1">
    <source>
        <dbReference type="Pfam" id="PF13649"/>
    </source>
</evidence>
<evidence type="ECO:0000313" key="3">
    <source>
        <dbReference type="Proteomes" id="UP001232992"/>
    </source>
</evidence>
<dbReference type="GO" id="GO:0032259">
    <property type="term" value="P:methylation"/>
    <property type="evidence" value="ECO:0007669"/>
    <property type="project" value="UniProtKB-KW"/>
</dbReference>
<comment type="caution">
    <text evidence="2">The sequence shown here is derived from an EMBL/GenBank/DDBJ whole genome shotgun (WGS) entry which is preliminary data.</text>
</comment>
<evidence type="ECO:0000313" key="2">
    <source>
        <dbReference type="EMBL" id="MDJ1184216.1"/>
    </source>
</evidence>
<dbReference type="Gene3D" id="3.40.50.150">
    <property type="entry name" value="Vaccinia Virus protein VP39"/>
    <property type="match status" value="1"/>
</dbReference>
<dbReference type="RefSeq" id="WP_283758871.1">
    <property type="nucleotide sequence ID" value="NZ_JAQOSQ010000013.1"/>
</dbReference>
<gene>
    <name evidence="2" type="ORF">PMH09_13605</name>
</gene>
<accession>A0ABT7BYI4</accession>
<keyword evidence="3" id="KW-1185">Reference proteome</keyword>
<proteinExistence type="predicted"/>
<dbReference type="SUPFAM" id="SSF53335">
    <property type="entry name" value="S-adenosyl-L-methionine-dependent methyltransferases"/>
    <property type="match status" value="1"/>
</dbReference>
<protein>
    <submittedName>
        <fullName evidence="2">Class I SAM-dependent methyltransferase</fullName>
    </submittedName>
</protein>
<keyword evidence="2" id="KW-0489">Methyltransferase</keyword>
<dbReference type="Pfam" id="PF13649">
    <property type="entry name" value="Methyltransf_25"/>
    <property type="match status" value="1"/>
</dbReference>
<sequence>MADLLTKLAYQTLQRGKSYFSLTHKALSYRLSSLLLESKTSDASISREVLHEIQQQFEQLLEVDWQDAKQGIYATDLLFQQDWQQFLPSYANVWLDLPRTWQRQHNKEYQVFSTDLDRSKYPQYYLQNFHYQTDGYLSDRSADLYDLQVDILFNGGADAMRRRILAPLKAVVMGWPRTAQPVKILDVACGTGRTLEFIHHTCPQASLYGIDLSSYYLRKANQSLSNIPGELPQLIQGNGEELPYVDNYFHVVTSTFLFHELPPKARQRVLAECWRVLKPEGTLILCDSIQAEDNPRLDPILSWFPRSFHEPYYNNYLKDNLERRLESIGFTENETRVYYMSKYWVAKKPRNDRSNGDEFKCVI</sequence>
<reference evidence="2 3" key="1">
    <citation type="submission" date="2023-01" db="EMBL/GenBank/DDBJ databases">
        <title>Novel diversity within Roseofilum (Cyanobacteria; Desertifilaceae) from marine benthic mats with descriptions of four novel species.</title>
        <authorList>
            <person name="Wang Y."/>
            <person name="Berthold D.E."/>
            <person name="Hu J."/>
            <person name="Lefler F.W."/>
            <person name="Laughinghouse H.D. IV."/>
        </authorList>
    </citation>
    <scope>NUCLEOTIDE SEQUENCE [LARGE SCALE GENOMIC DNA]</scope>
    <source>
        <strain evidence="2 3">BLCC-M143</strain>
    </source>
</reference>
<dbReference type="PANTHER" id="PTHR42912">
    <property type="entry name" value="METHYLTRANSFERASE"/>
    <property type="match status" value="1"/>
</dbReference>